<evidence type="ECO:0000313" key="1">
    <source>
        <dbReference type="EMBL" id="CAK0796263.1"/>
    </source>
</evidence>
<gene>
    <name evidence="1" type="ORF">PCOR1329_LOCUS5683</name>
</gene>
<organism evidence="1 2">
    <name type="scientific">Prorocentrum cordatum</name>
    <dbReference type="NCBI Taxonomy" id="2364126"/>
    <lineage>
        <taxon>Eukaryota</taxon>
        <taxon>Sar</taxon>
        <taxon>Alveolata</taxon>
        <taxon>Dinophyceae</taxon>
        <taxon>Prorocentrales</taxon>
        <taxon>Prorocentraceae</taxon>
        <taxon>Prorocentrum</taxon>
    </lineage>
</organism>
<proteinExistence type="predicted"/>
<reference evidence="1" key="1">
    <citation type="submission" date="2023-10" db="EMBL/GenBank/DDBJ databases">
        <authorList>
            <person name="Chen Y."/>
            <person name="Shah S."/>
            <person name="Dougan E. K."/>
            <person name="Thang M."/>
            <person name="Chan C."/>
        </authorList>
    </citation>
    <scope>NUCLEOTIDE SEQUENCE [LARGE SCALE GENOMIC DNA]</scope>
</reference>
<sequence>GWAGRAMARTVGRARERHLHWTKKAWKGAPGKLLRFVVAPGAQKPGAELNRSTASDPYAVANRAAGSWRQAWTANACDDRQIIWARANATRLAREDLCPNVEPRFPPVAAAPEAQLLLAPRHLRARGWVSDIIGPRRSMFAGSRRGGKPAKVCLGFVLAAAHINCASAGIWSFVDDAAAGAEGASERVAVDLTGVDIILCKGMTATDLKVSPKTAVLAPSPAVALAAHVGRQAEGCTSMVANSSADLGIDAAAANRGVAKAYKRADMAKRGADRIVAKMRMHASLAKGLWATGSRPQAICGRQITSLAPSARTDRRRRAPWAIAGKVPGRRLAAAPAAALGAKSPGIKLREQTVEEWPHVWFANPARHQRITQVRGLLYRATASYGNGKWRKVAGPIFASQGEPAEQMRTLPRADCVDRGERRRDFDPPQFVREFWPRGDAAKHPRGGGLQRSGPDARVIAREAHGFTDKGQFARRFLDLRAVAGAQRPLRPVEARCRAGAARPRCGADAETPMH</sequence>
<accession>A0ABN9Q023</accession>
<keyword evidence="2" id="KW-1185">Reference proteome</keyword>
<evidence type="ECO:0000313" key="2">
    <source>
        <dbReference type="Proteomes" id="UP001189429"/>
    </source>
</evidence>
<protein>
    <submittedName>
        <fullName evidence="1">Uncharacterized protein</fullName>
    </submittedName>
</protein>
<comment type="caution">
    <text evidence="1">The sequence shown here is derived from an EMBL/GenBank/DDBJ whole genome shotgun (WGS) entry which is preliminary data.</text>
</comment>
<name>A0ABN9Q023_9DINO</name>
<dbReference type="Proteomes" id="UP001189429">
    <property type="component" value="Unassembled WGS sequence"/>
</dbReference>
<dbReference type="EMBL" id="CAUYUJ010001503">
    <property type="protein sequence ID" value="CAK0796263.1"/>
    <property type="molecule type" value="Genomic_DNA"/>
</dbReference>
<feature type="non-terminal residue" evidence="1">
    <location>
        <position position="515"/>
    </location>
</feature>
<feature type="non-terminal residue" evidence="1">
    <location>
        <position position="1"/>
    </location>
</feature>